<dbReference type="PROSITE" id="PS00315">
    <property type="entry name" value="DEHYDRIN_1"/>
    <property type="match status" value="1"/>
</dbReference>
<protein>
    <submittedName>
        <fullName evidence="2">Dehydrin</fullName>
    </submittedName>
</protein>
<accession>A0A088MRD3</accession>
<proteinExistence type="predicted"/>
<evidence type="ECO:0000256" key="1">
    <source>
        <dbReference type="SAM" id="MobiDB-lite"/>
    </source>
</evidence>
<feature type="region of interest" description="Disordered" evidence="1">
    <location>
        <begin position="43"/>
        <end position="142"/>
    </location>
</feature>
<dbReference type="EMBL" id="KM033834">
    <property type="protein sequence ID" value="AIN43961.1"/>
    <property type="molecule type" value="Genomic_DNA"/>
</dbReference>
<reference evidence="2" key="1">
    <citation type="submission" date="2014-06" db="EMBL/GenBank/DDBJ databases">
        <title>Novel dehydrins in pinaceae lacking K-segments. The exception rather than the rule.</title>
        <authorList>
            <person name="Perdiguero P."/>
            <person name="Soto A."/>
            <person name="Collada C."/>
        </authorList>
    </citation>
    <scope>NUCLEOTIDE SEQUENCE</scope>
</reference>
<dbReference type="AlphaFoldDB" id="A0A088MRD3"/>
<dbReference type="InterPro" id="IPR030513">
    <property type="entry name" value="Dehydrin_CS"/>
</dbReference>
<gene>
    <name evidence="2" type="primary">dhn_SK'a</name>
</gene>
<sequence length="142" mass="15646">MAGRAPEKQDHVLFDLFGRKKEEKKEKMHVGQMMQAPAFHPHNQAQTAPYHHPAAAFQNGAATHNQAAEHDQVRPPGYEGQYFTAGETEKQLHRGIPGKFHSTDNPDSSSSSEEEEEGGQRKTGGSKKKRGNDKLPGGHHSS</sequence>
<organism evidence="2">
    <name type="scientific">Pinus pinaster</name>
    <name type="common">Maritime pine</name>
    <dbReference type="NCBI Taxonomy" id="71647"/>
    <lineage>
        <taxon>Eukaryota</taxon>
        <taxon>Viridiplantae</taxon>
        <taxon>Streptophyta</taxon>
        <taxon>Embryophyta</taxon>
        <taxon>Tracheophyta</taxon>
        <taxon>Spermatophyta</taxon>
        <taxon>Pinopsida</taxon>
        <taxon>Pinidae</taxon>
        <taxon>Conifers I</taxon>
        <taxon>Pinales</taxon>
        <taxon>Pinaceae</taxon>
        <taxon>Pinus</taxon>
        <taxon>Pinus subgen. Pinus</taxon>
    </lineage>
</organism>
<name>A0A088MRD3_PINPS</name>
<evidence type="ECO:0000313" key="2">
    <source>
        <dbReference type="EMBL" id="AIN43961.1"/>
    </source>
</evidence>